<dbReference type="PANTHER" id="PTHR24346">
    <property type="entry name" value="MAP/MICROTUBULE AFFINITY-REGULATING KINASE"/>
    <property type="match status" value="1"/>
</dbReference>
<dbReference type="AlphaFoldDB" id="A0A914L706"/>
<keyword evidence="6" id="KW-1185">Reference proteome</keyword>
<evidence type="ECO:0000256" key="4">
    <source>
        <dbReference type="SAM" id="MobiDB-lite"/>
    </source>
</evidence>
<feature type="region of interest" description="Disordered" evidence="4">
    <location>
        <begin position="395"/>
        <end position="424"/>
    </location>
</feature>
<dbReference type="SUPFAM" id="SSF56112">
    <property type="entry name" value="Protein kinase-like (PK-like)"/>
    <property type="match status" value="1"/>
</dbReference>
<dbReference type="Proteomes" id="UP000887563">
    <property type="component" value="Unplaced"/>
</dbReference>
<keyword evidence="2" id="KW-0067">ATP-binding</keyword>
<feature type="compositionally biased region" description="Low complexity" evidence="4">
    <location>
        <begin position="412"/>
        <end position="424"/>
    </location>
</feature>
<dbReference type="InterPro" id="IPR057380">
    <property type="entry name" value="UBA_SIK1/2/3"/>
</dbReference>
<keyword evidence="1" id="KW-0547">Nucleotide-binding</keyword>
<dbReference type="GO" id="GO:0005524">
    <property type="term" value="F:ATP binding"/>
    <property type="evidence" value="ECO:0007669"/>
    <property type="project" value="UniProtKB-KW"/>
</dbReference>
<feature type="compositionally biased region" description="Polar residues" evidence="4">
    <location>
        <begin position="229"/>
        <end position="239"/>
    </location>
</feature>
<dbReference type="Gene3D" id="1.10.510.10">
    <property type="entry name" value="Transferase(Phosphotransferase) domain 1"/>
    <property type="match status" value="1"/>
</dbReference>
<protein>
    <submittedName>
        <fullName evidence="7">Protein kinase domain-containing protein</fullName>
    </submittedName>
</protein>
<dbReference type="GO" id="GO:0050321">
    <property type="term" value="F:tau-protein kinase activity"/>
    <property type="evidence" value="ECO:0007669"/>
    <property type="project" value="TreeGrafter"/>
</dbReference>
<evidence type="ECO:0000313" key="6">
    <source>
        <dbReference type="Proteomes" id="UP000887563"/>
    </source>
</evidence>
<dbReference type="GO" id="GO:0005737">
    <property type="term" value="C:cytoplasm"/>
    <property type="evidence" value="ECO:0007669"/>
    <property type="project" value="TreeGrafter"/>
</dbReference>
<comment type="similarity">
    <text evidence="3">Belongs to the protein kinase superfamily. CAMK Ser/Thr protein kinase family. Smok subfamily.</text>
</comment>
<feature type="region of interest" description="Disordered" evidence="4">
    <location>
        <begin position="702"/>
        <end position="731"/>
    </location>
</feature>
<dbReference type="Pfam" id="PF23312">
    <property type="entry name" value="UBA_SIK3"/>
    <property type="match status" value="1"/>
</dbReference>
<reference evidence="7" key="1">
    <citation type="submission" date="2022-11" db="UniProtKB">
        <authorList>
            <consortium name="WormBaseParasite"/>
        </authorList>
    </citation>
    <scope>IDENTIFICATION</scope>
</reference>
<evidence type="ECO:0000259" key="5">
    <source>
        <dbReference type="PROSITE" id="PS50011"/>
    </source>
</evidence>
<dbReference type="InterPro" id="IPR008271">
    <property type="entry name" value="Ser/Thr_kinase_AS"/>
</dbReference>
<dbReference type="SMART" id="SM00220">
    <property type="entry name" value="S_TKc"/>
    <property type="match status" value="1"/>
</dbReference>
<dbReference type="InterPro" id="IPR000719">
    <property type="entry name" value="Prot_kinase_dom"/>
</dbReference>
<feature type="domain" description="Protein kinase" evidence="5">
    <location>
        <begin position="1"/>
        <end position="154"/>
    </location>
</feature>
<sequence length="892" mass="98813">MPLMEKYLIISAVDYLHNINIVHRDLKAENLLLDSTFQIKLADFGFSNFFSRNDTLDTFCGSPPYAAPEVFEGKRYAGPEIDIWSLGVILYVMVCGALPFEGANLQLLKERVLSGRIRIPYFMSSDCENLIRRMLTVDARKRPTIEQIKQHRWMHSYDFNLKYQTLFDLAKSSTEGISKNLNDLHPQILRLMNNIGIETVKIKNSLLADAYDNLQAIYLLLLERLQQRGSPSLSPNQSGNQINNQTQQPPNNQEATKIPDETNQQIKSVNTPSVTTTVVPNINPHNATAPTLILDKQNSIADSFHFQQNVTRGAKVRRQSDGVTIVGGGPMICQCCCCLASFKQNSKNLLQNGLIPLEIKTGFPLITQQSIPQSSTNPELQGVLEAQQQQFRQQQLDQRQVVPPSTSDYESENCCSSSSAAGSSLSRQSTIGTINSFDEGIIDETNNSGLLMFANAAIHGNLQTTGYGLLQHINHCHEPLPAFDSQLSQDPLFSSQSSNNSANAFRMGSSSSNGKTPIEVSSPSFARCCCSNSSTGVAGGGTGGNLMKHVQLHPHCAGTSERFQHRHIGLNHQHYHQNQRHQHLLKPYFYPQQQQQTNSARPAAENENNQNGINNPAFHQLFLFGGENLRISDNSIGNAPLPFPTGNLGERNRAMEGLHRPQNNNGIPLHNQFRGMRLSTGLASLAKTLPIAIGVNTSPILSSNTSSTSTSTNSQQSSPLSSQTPSPAENRQKFSNVRQALVCLPKRISLPENLQFQPQILLNLKQSIHVEKQLTSNPSDDGTSSPSSELITVYEKPVLKASRLQQQYQHQQQQKRKAARMQLLRQQSHLAQKQNTSSISCQNIEGIQSPDFSSFSPNIKIENSNLIEEINSPEILNSDIPPPLIEEIMDTS</sequence>
<feature type="region of interest" description="Disordered" evidence="4">
    <location>
        <begin position="229"/>
        <end position="265"/>
    </location>
</feature>
<evidence type="ECO:0000256" key="3">
    <source>
        <dbReference type="ARBA" id="ARBA00038181"/>
    </source>
</evidence>
<dbReference type="Pfam" id="PF00069">
    <property type="entry name" value="Pkinase"/>
    <property type="match status" value="1"/>
</dbReference>
<name>A0A914L706_MELIC</name>
<evidence type="ECO:0000256" key="1">
    <source>
        <dbReference type="ARBA" id="ARBA00022741"/>
    </source>
</evidence>
<organism evidence="6 7">
    <name type="scientific">Meloidogyne incognita</name>
    <name type="common">Southern root-knot nematode worm</name>
    <name type="synonym">Oxyuris incognita</name>
    <dbReference type="NCBI Taxonomy" id="6306"/>
    <lineage>
        <taxon>Eukaryota</taxon>
        <taxon>Metazoa</taxon>
        <taxon>Ecdysozoa</taxon>
        <taxon>Nematoda</taxon>
        <taxon>Chromadorea</taxon>
        <taxon>Rhabditida</taxon>
        <taxon>Tylenchina</taxon>
        <taxon>Tylenchomorpha</taxon>
        <taxon>Tylenchoidea</taxon>
        <taxon>Meloidogynidae</taxon>
        <taxon>Meloidogyninae</taxon>
        <taxon>Meloidogyne</taxon>
        <taxon>Meloidogyne incognita group</taxon>
    </lineage>
</organism>
<dbReference type="GO" id="GO:0000226">
    <property type="term" value="P:microtubule cytoskeleton organization"/>
    <property type="evidence" value="ECO:0007669"/>
    <property type="project" value="TreeGrafter"/>
</dbReference>
<feature type="region of interest" description="Disordered" evidence="4">
    <location>
        <begin position="593"/>
        <end position="612"/>
    </location>
</feature>
<dbReference type="InterPro" id="IPR011009">
    <property type="entry name" value="Kinase-like_dom_sf"/>
</dbReference>
<proteinExistence type="inferred from homology"/>
<evidence type="ECO:0000313" key="7">
    <source>
        <dbReference type="WBParaSite" id="Minc3s00297g09641"/>
    </source>
</evidence>
<accession>A0A914L706</accession>
<feature type="compositionally biased region" description="Low complexity" evidence="4">
    <location>
        <begin position="240"/>
        <end position="253"/>
    </location>
</feature>
<dbReference type="WBParaSite" id="Minc3s00297g09641">
    <property type="protein sequence ID" value="Minc3s00297g09641"/>
    <property type="gene ID" value="Minc3s00297g09641"/>
</dbReference>
<dbReference type="PROSITE" id="PS50011">
    <property type="entry name" value="PROTEIN_KINASE_DOM"/>
    <property type="match status" value="1"/>
</dbReference>
<dbReference type="PANTHER" id="PTHR24346:SF74">
    <property type="entry name" value="PROTEIN KINASE DOMAIN-CONTAINING PROTEIN"/>
    <property type="match status" value="1"/>
</dbReference>
<feature type="compositionally biased region" description="Low complexity" evidence="4">
    <location>
        <begin position="702"/>
        <end position="726"/>
    </location>
</feature>
<dbReference type="PROSITE" id="PS00108">
    <property type="entry name" value="PROTEIN_KINASE_ST"/>
    <property type="match status" value="1"/>
</dbReference>
<dbReference type="GO" id="GO:0035556">
    <property type="term" value="P:intracellular signal transduction"/>
    <property type="evidence" value="ECO:0007669"/>
    <property type="project" value="TreeGrafter"/>
</dbReference>
<evidence type="ECO:0000256" key="2">
    <source>
        <dbReference type="ARBA" id="ARBA00022840"/>
    </source>
</evidence>
<dbReference type="FunFam" id="1.10.510.10:FF:000002">
    <property type="entry name" value="Non-specific serine/threonine protein kinase"/>
    <property type="match status" value="1"/>
</dbReference>